<reference evidence="2 3" key="1">
    <citation type="submission" date="2016-04" db="EMBL/GenBank/DDBJ databases">
        <title>Complete genome seqeunce of Leptospira alstonii serovar Room22.</title>
        <authorList>
            <person name="Nally J.E."/>
            <person name="Bayles D.O."/>
            <person name="Hurley D."/>
            <person name="Fanning S."/>
            <person name="McMahon B.J."/>
            <person name="Arent Z."/>
        </authorList>
    </citation>
    <scope>NUCLEOTIDE SEQUENCE [LARGE SCALE GENOMIC DNA]</scope>
    <source>
        <strain evidence="2 3">GWTS #1</strain>
    </source>
</reference>
<accession>A0A1D7UZ74</accession>
<feature type="repeat" description="TPR" evidence="1">
    <location>
        <begin position="234"/>
        <end position="267"/>
    </location>
</feature>
<dbReference type="AlphaFoldDB" id="A0A1D7UZ74"/>
<keyword evidence="3" id="KW-1185">Reference proteome</keyword>
<dbReference type="Proteomes" id="UP000094197">
    <property type="component" value="Chromosome 1"/>
</dbReference>
<name>A0A1D7UZ74_9LEPT</name>
<dbReference type="RefSeq" id="WP_069608097.1">
    <property type="nucleotide sequence ID" value="NZ_CP015217.1"/>
</dbReference>
<dbReference type="OrthoDB" id="346188at2"/>
<keyword evidence="1" id="KW-0802">TPR repeat</keyword>
<protein>
    <recommendedName>
        <fullName evidence="4">Tetratricopeptide repeat protein</fullName>
    </recommendedName>
</protein>
<dbReference type="InterPro" id="IPR011990">
    <property type="entry name" value="TPR-like_helical_dom_sf"/>
</dbReference>
<dbReference type="SUPFAM" id="SSF48452">
    <property type="entry name" value="TPR-like"/>
    <property type="match status" value="1"/>
</dbReference>
<evidence type="ECO:0000313" key="2">
    <source>
        <dbReference type="EMBL" id="AOP34879.1"/>
    </source>
</evidence>
<sequence>MMKFLNIVVLIFVLFLQENIYATPDSDYVPVAGYKNNPDAMKLRKFAGTERRVGLRLILNGIGKSEYSYARRAVVETLRDNSYFILNDLSDLKKIKTPSLKDQRGSKKNLHKNLLMTFVLNRSKTKDGNEILSFKMDWKNLGTKEQIHFESGNRIVDREIPNIQKLLRNWKSEILPIQDVFFISELRCVSNDKKTTRFLEIGCKALLQKDRHLASAKKYWKKAERIRLSEYDQESIRNNLGYYFISIGNFKKAEECFMEADSLDSSTDYRKHRYQLEEIQIFREKYPYYGDQGVLKNESHIFSYQIKVLQALKAKA</sequence>
<dbReference type="EMBL" id="CP015217">
    <property type="protein sequence ID" value="AOP34879.1"/>
    <property type="molecule type" value="Genomic_DNA"/>
</dbReference>
<dbReference type="InterPro" id="IPR019734">
    <property type="entry name" value="TPR_rpt"/>
</dbReference>
<dbReference type="PROSITE" id="PS50005">
    <property type="entry name" value="TPR"/>
    <property type="match status" value="1"/>
</dbReference>
<organism evidence="2 3">
    <name type="scientific">Leptospira tipperaryensis</name>
    <dbReference type="NCBI Taxonomy" id="2564040"/>
    <lineage>
        <taxon>Bacteria</taxon>
        <taxon>Pseudomonadati</taxon>
        <taxon>Spirochaetota</taxon>
        <taxon>Spirochaetia</taxon>
        <taxon>Leptospirales</taxon>
        <taxon>Leptospiraceae</taxon>
        <taxon>Leptospira</taxon>
    </lineage>
</organism>
<proteinExistence type="predicted"/>
<gene>
    <name evidence="2" type="ORF">A0128_14110</name>
</gene>
<dbReference type="KEGG" id="laj:A0128_14110"/>
<evidence type="ECO:0000313" key="3">
    <source>
        <dbReference type="Proteomes" id="UP000094197"/>
    </source>
</evidence>
<evidence type="ECO:0008006" key="4">
    <source>
        <dbReference type="Google" id="ProtNLM"/>
    </source>
</evidence>
<evidence type="ECO:0000256" key="1">
    <source>
        <dbReference type="PROSITE-ProRule" id="PRU00339"/>
    </source>
</evidence>